<dbReference type="PANTHER" id="PTHR14969">
    <property type="entry name" value="SPHINGOSINE-1-PHOSPHATE PHOSPHOHYDROLASE"/>
    <property type="match status" value="1"/>
</dbReference>
<dbReference type="EMBL" id="CP011127">
    <property type="protein sequence ID" value="AMU87043.1"/>
    <property type="molecule type" value="Genomic_DNA"/>
</dbReference>
<dbReference type="CDD" id="cd03392">
    <property type="entry name" value="PAP2_like_2"/>
    <property type="match status" value="1"/>
</dbReference>
<dbReference type="Proteomes" id="UP000076394">
    <property type="component" value="Chromosome"/>
</dbReference>
<dbReference type="SUPFAM" id="SSF48317">
    <property type="entry name" value="Acid phosphatase/Vanadium-dependent haloperoxidase"/>
    <property type="match status" value="1"/>
</dbReference>
<dbReference type="PANTHER" id="PTHR14969:SF13">
    <property type="entry name" value="AT30094P"/>
    <property type="match status" value="1"/>
</dbReference>
<protein>
    <submittedName>
        <fullName evidence="3">PAP2 family protein</fullName>
    </submittedName>
</protein>
<evidence type="ECO:0000256" key="1">
    <source>
        <dbReference type="SAM" id="Phobius"/>
    </source>
</evidence>
<gene>
    <name evidence="3" type="ORF">Dm11a5_1217</name>
</gene>
<keyword evidence="1" id="KW-0812">Transmembrane</keyword>
<dbReference type="AlphaFoldDB" id="A0A142VB36"/>
<feature type="transmembrane region" description="Helical" evidence="1">
    <location>
        <begin position="61"/>
        <end position="77"/>
    </location>
</feature>
<dbReference type="InterPro" id="IPR000326">
    <property type="entry name" value="PAP2/HPO"/>
</dbReference>
<proteinExistence type="predicted"/>
<feature type="transmembrane region" description="Helical" evidence="1">
    <location>
        <begin position="125"/>
        <end position="143"/>
    </location>
</feature>
<feature type="domain" description="Phosphatidic acid phosphatase type 2/haloperoxidase" evidence="2">
    <location>
        <begin position="84"/>
        <end position="193"/>
    </location>
</feature>
<dbReference type="PATRIC" id="fig|61435.13.peg.1242"/>
<evidence type="ECO:0000313" key="4">
    <source>
        <dbReference type="Proteomes" id="UP000076394"/>
    </source>
</evidence>
<keyword evidence="1" id="KW-0472">Membrane</keyword>
<feature type="transmembrane region" description="Helical" evidence="1">
    <location>
        <begin position="150"/>
        <end position="172"/>
    </location>
</feature>
<organism evidence="3 4">
    <name type="scientific">Dehalococcoides mccartyi</name>
    <dbReference type="NCBI Taxonomy" id="61435"/>
    <lineage>
        <taxon>Bacteria</taxon>
        <taxon>Bacillati</taxon>
        <taxon>Chloroflexota</taxon>
        <taxon>Dehalococcoidia</taxon>
        <taxon>Dehalococcoidales</taxon>
        <taxon>Dehalococcoidaceae</taxon>
        <taxon>Dehalococcoides</taxon>
    </lineage>
</organism>
<feature type="transmembrane region" description="Helical" evidence="1">
    <location>
        <begin position="178"/>
        <end position="197"/>
    </location>
</feature>
<dbReference type="OrthoDB" id="9789113at2"/>
<reference evidence="3 4" key="1">
    <citation type="submission" date="2015-03" db="EMBL/GenBank/DDBJ databases">
        <title>Genomic characterization of Dehalococcoides mccartyi strain 11a5, an unusal plasmid-containing chloroethene dechlorinator.</title>
        <authorList>
            <person name="Zhao S."/>
            <person name="Ding C."/>
            <person name="He J."/>
        </authorList>
    </citation>
    <scope>NUCLEOTIDE SEQUENCE [LARGE SCALE GENOMIC DNA]</scope>
    <source>
        <strain evidence="3 4">11a5</strain>
    </source>
</reference>
<feature type="transmembrane region" description="Helical" evidence="1">
    <location>
        <begin position="7"/>
        <end position="25"/>
    </location>
</feature>
<sequence length="207" mass="22799">MAKLRNYLPYLILLGMFGLLAWLVYLNPVLGVDTTVSGFIQGISLPGFNGFMGFISRLGNFPAWVISPVAAVIWLWCKGYRLQSVICGLVPAVTALIVGISKWIIDRPRPYGLEDGGTSFPSGHTAYALACYGVIFFLIPRFIRDPLLRLVLRLVCLVPILFMGISRVYLNAHWPSDVLASYLLAGAVLGIGLTYLWQRLAKGVNHA</sequence>
<dbReference type="RefSeq" id="WP_011309747.1">
    <property type="nucleotide sequence ID" value="NZ_AP024514.1"/>
</dbReference>
<dbReference type="Pfam" id="PF01569">
    <property type="entry name" value="PAP2"/>
    <property type="match status" value="1"/>
</dbReference>
<dbReference type="Gene3D" id="1.20.144.10">
    <property type="entry name" value="Phosphatidic acid phosphatase type 2/haloperoxidase"/>
    <property type="match status" value="1"/>
</dbReference>
<evidence type="ECO:0000313" key="3">
    <source>
        <dbReference type="EMBL" id="AMU87043.1"/>
    </source>
</evidence>
<keyword evidence="1" id="KW-1133">Transmembrane helix</keyword>
<dbReference type="InterPro" id="IPR036938">
    <property type="entry name" value="PAP2/HPO_sf"/>
</dbReference>
<name>A0A142VB36_9CHLR</name>
<accession>A0A142VB36</accession>
<evidence type="ECO:0000259" key="2">
    <source>
        <dbReference type="SMART" id="SM00014"/>
    </source>
</evidence>
<feature type="transmembrane region" description="Helical" evidence="1">
    <location>
        <begin position="84"/>
        <end position="105"/>
    </location>
</feature>
<dbReference type="SMART" id="SM00014">
    <property type="entry name" value="acidPPc"/>
    <property type="match status" value="1"/>
</dbReference>